<feature type="compositionally biased region" description="Acidic residues" evidence="1">
    <location>
        <begin position="92"/>
        <end position="106"/>
    </location>
</feature>
<feature type="compositionally biased region" description="Polar residues" evidence="1">
    <location>
        <begin position="513"/>
        <end position="539"/>
    </location>
</feature>
<feature type="compositionally biased region" description="Low complexity" evidence="1">
    <location>
        <begin position="384"/>
        <end position="400"/>
    </location>
</feature>
<evidence type="ECO:0000313" key="3">
    <source>
        <dbReference type="Proteomes" id="UP001162156"/>
    </source>
</evidence>
<dbReference type="EMBL" id="JANEYF010000142">
    <property type="protein sequence ID" value="KAJ8971936.1"/>
    <property type="molecule type" value="Genomic_DNA"/>
</dbReference>
<feature type="compositionally biased region" description="Basic residues" evidence="1">
    <location>
        <begin position="76"/>
        <end position="87"/>
    </location>
</feature>
<evidence type="ECO:0000313" key="2">
    <source>
        <dbReference type="EMBL" id="KAJ8971936.1"/>
    </source>
</evidence>
<feature type="non-terminal residue" evidence="2">
    <location>
        <position position="1"/>
    </location>
</feature>
<dbReference type="Proteomes" id="UP001162156">
    <property type="component" value="Unassembled WGS sequence"/>
</dbReference>
<reference evidence="2" key="1">
    <citation type="journal article" date="2023" name="Insect Mol. Biol.">
        <title>Genome sequencing provides insights into the evolution of gene families encoding plant cell wall-degrading enzymes in longhorned beetles.</title>
        <authorList>
            <person name="Shin N.R."/>
            <person name="Okamura Y."/>
            <person name="Kirsch R."/>
            <person name="Pauchet Y."/>
        </authorList>
    </citation>
    <scope>NUCLEOTIDE SEQUENCE</scope>
    <source>
        <strain evidence="2">RBIC_L_NR</strain>
    </source>
</reference>
<keyword evidence="3" id="KW-1185">Reference proteome</keyword>
<accession>A0AAV8ZWM8</accession>
<name>A0AAV8ZWM8_9CUCU</name>
<feature type="compositionally biased region" description="Acidic residues" evidence="1">
    <location>
        <begin position="271"/>
        <end position="282"/>
    </location>
</feature>
<protein>
    <submittedName>
        <fullName evidence="2">Uncharacterized protein</fullName>
    </submittedName>
</protein>
<feature type="compositionally biased region" description="Basic and acidic residues" evidence="1">
    <location>
        <begin position="300"/>
        <end position="317"/>
    </location>
</feature>
<organism evidence="2 3">
    <name type="scientific">Rhamnusium bicolor</name>
    <dbReference type="NCBI Taxonomy" id="1586634"/>
    <lineage>
        <taxon>Eukaryota</taxon>
        <taxon>Metazoa</taxon>
        <taxon>Ecdysozoa</taxon>
        <taxon>Arthropoda</taxon>
        <taxon>Hexapoda</taxon>
        <taxon>Insecta</taxon>
        <taxon>Pterygota</taxon>
        <taxon>Neoptera</taxon>
        <taxon>Endopterygota</taxon>
        <taxon>Coleoptera</taxon>
        <taxon>Polyphaga</taxon>
        <taxon>Cucujiformia</taxon>
        <taxon>Chrysomeloidea</taxon>
        <taxon>Cerambycidae</taxon>
        <taxon>Lepturinae</taxon>
        <taxon>Rhagiini</taxon>
        <taxon>Rhamnusium</taxon>
    </lineage>
</organism>
<feature type="compositionally biased region" description="Basic residues" evidence="1">
    <location>
        <begin position="45"/>
        <end position="56"/>
    </location>
</feature>
<comment type="caution">
    <text evidence="2">The sequence shown here is derived from an EMBL/GenBank/DDBJ whole genome shotgun (WGS) entry which is preliminary data.</text>
</comment>
<feature type="region of interest" description="Disordered" evidence="1">
    <location>
        <begin position="509"/>
        <end position="547"/>
    </location>
</feature>
<feature type="region of interest" description="Disordered" evidence="1">
    <location>
        <begin position="75"/>
        <end position="137"/>
    </location>
</feature>
<feature type="compositionally biased region" description="Basic and acidic residues" evidence="1">
    <location>
        <begin position="443"/>
        <end position="453"/>
    </location>
</feature>
<feature type="compositionally biased region" description="Basic and acidic residues" evidence="1">
    <location>
        <begin position="460"/>
        <end position="473"/>
    </location>
</feature>
<feature type="compositionally biased region" description="Acidic residues" evidence="1">
    <location>
        <begin position="353"/>
        <end position="363"/>
    </location>
</feature>
<feature type="region of interest" description="Disordered" evidence="1">
    <location>
        <begin position="33"/>
        <end position="57"/>
    </location>
</feature>
<dbReference type="AlphaFoldDB" id="A0AAV8ZWM8"/>
<gene>
    <name evidence="2" type="ORF">NQ314_000469</name>
</gene>
<sequence>NDALYQAVSTTTIKPFVIHTPQPSPITVSAVAPLAPSGPGLRRPVGGRRRPFRRRRPQLDYYEDDYYDYYEDRPRANRGRKRPRPRPRPIYDDEYDDEYDNEYEYDTYDRRGGGRRKETRRPYDRRPIGRKRNKERVQFDYDDESDERFEDEGFKLSSRRKLIDRKKTLDDESDDIYLESRKQGKRRPSNERSEGNDKKPPRKDQRRPLIDDYEDDSYQPKEETRPIIKPVSGTIYDRPRVAPRIKLPVPKNEADKYAYKPIVAQDNPATQEDEEYYDDYEESVALKINKKSRKPPLDSTESRPKHREESKSSETRKHLPIAYQSRPRRPDDSYERSTSVENKGRRKGPVTEEYYDDYEEQEEEDKRLEKNPILSTSEEREEPSTSTSTTTTTTTTTTTEMPNDKVEQPIVRLVKRPFLPSRGGNPYAARGLQPVGVKALQKTPEKSIKREQDNQEVEDEKPRTEEDNIKDEEQSNLPKDIIKNTTEEIEPAFKPSPVLIKMPVRLKPVPINSEDNQPRPNAPQNYNTQNFAGPRTTQKPKLPARNPLDINEDDYDVTLNDALNPTLPNLPVRGLPAGFSSANDYTFSALQRPRYVSNPAVSSESSDYVYQTKPLRQVYMPQSNARNHFVNSNTDFKGQYSTIRENYRPRQVQQQTDVFYSRY</sequence>
<feature type="compositionally biased region" description="Basic and acidic residues" evidence="1">
    <location>
        <begin position="107"/>
        <end position="127"/>
    </location>
</feature>
<proteinExistence type="predicted"/>
<evidence type="ECO:0000256" key="1">
    <source>
        <dbReference type="SAM" id="MobiDB-lite"/>
    </source>
</evidence>
<feature type="region of interest" description="Disordered" evidence="1">
    <location>
        <begin position="174"/>
        <end position="481"/>
    </location>
</feature>
<feature type="compositionally biased region" description="Basic and acidic residues" evidence="1">
    <location>
        <begin position="178"/>
        <end position="210"/>
    </location>
</feature>